<sequence>MEKIDRFSSNLLKSSDNSQAPYLQLIKGNEPFSGQLKGALIVAQYHLYDGHYLLFITDDIPYEETLRIYLIASNAEVLDSLEFGGYLANGTLEDLNIVGEQAIEFNFIHKKRCRLTVKSDSGWTKPLTFTPGVRRPGGLKKRYLDLEFF</sequence>
<dbReference type="Proteomes" id="UP001209730">
    <property type="component" value="Unassembled WGS sequence"/>
</dbReference>
<organism evidence="1 3">
    <name type="scientific">Microbulbifer thermotolerans</name>
    <dbReference type="NCBI Taxonomy" id="252514"/>
    <lineage>
        <taxon>Bacteria</taxon>
        <taxon>Pseudomonadati</taxon>
        <taxon>Pseudomonadota</taxon>
        <taxon>Gammaproteobacteria</taxon>
        <taxon>Cellvibrionales</taxon>
        <taxon>Microbulbiferaceae</taxon>
        <taxon>Microbulbifer</taxon>
    </lineage>
</organism>
<dbReference type="OrthoDB" id="7065204at2"/>
<keyword evidence="3" id="KW-1185">Reference proteome</keyword>
<reference evidence="1" key="2">
    <citation type="submission" date="2016-03" db="EMBL/GenBank/DDBJ databases">
        <authorList>
            <person name="Ploux O."/>
        </authorList>
    </citation>
    <scope>NUCLEOTIDE SEQUENCE [LARGE SCALE GENOMIC DNA]</scope>
    <source>
        <strain evidence="1">DAU221</strain>
    </source>
</reference>
<name>A0A143HJM9_MICTH</name>
<dbReference type="AlphaFoldDB" id="A0A143HJM9"/>
<accession>A0A143HJM9</accession>
<evidence type="ECO:0000313" key="3">
    <source>
        <dbReference type="Proteomes" id="UP000076077"/>
    </source>
</evidence>
<dbReference type="KEGG" id="mthd:A3224_04440"/>
<dbReference type="Proteomes" id="UP000076077">
    <property type="component" value="Chromosome"/>
</dbReference>
<protein>
    <submittedName>
        <fullName evidence="1">Uncharacterized protein</fullName>
    </submittedName>
</protein>
<evidence type="ECO:0000313" key="2">
    <source>
        <dbReference type="EMBL" id="MCX2801516.1"/>
    </source>
</evidence>
<dbReference type="GeneID" id="76607300"/>
<reference evidence="3" key="1">
    <citation type="submission" date="2016-03" db="EMBL/GenBank/DDBJ databases">
        <authorList>
            <person name="Lee Y.-S."/>
            <person name="Choi Y.-L."/>
        </authorList>
    </citation>
    <scope>NUCLEOTIDE SEQUENCE [LARGE SCALE GENOMIC DNA]</scope>
    <source>
        <strain evidence="3">DAU221</strain>
    </source>
</reference>
<dbReference type="EMBL" id="JAPHQB010000009">
    <property type="protein sequence ID" value="MCX2801516.1"/>
    <property type="molecule type" value="Genomic_DNA"/>
</dbReference>
<dbReference type="RefSeq" id="WP_067152012.1">
    <property type="nucleotide sequence ID" value="NZ_CP014864.1"/>
</dbReference>
<proteinExistence type="predicted"/>
<evidence type="ECO:0000313" key="1">
    <source>
        <dbReference type="EMBL" id="AMX01934.1"/>
    </source>
</evidence>
<gene>
    <name evidence="1" type="ORF">A3224_04440</name>
    <name evidence="2" type="ORF">OQJ68_06940</name>
</gene>
<dbReference type="EMBL" id="CP014864">
    <property type="protein sequence ID" value="AMX01934.1"/>
    <property type="molecule type" value="Genomic_DNA"/>
</dbReference>
<reference evidence="2" key="3">
    <citation type="submission" date="2022-11" db="EMBL/GenBank/DDBJ databases">
        <title>Chitin-degrading and fungicidal potential of chitinolytic bacterial strains from marine environment of the Pacific Ocean regions.</title>
        <authorList>
            <person name="Pentekhina I."/>
            <person name="Nedashkovskaya O."/>
            <person name="Seitkalieva A."/>
            <person name="Podvolotskaya A."/>
            <person name="Tekutyeva L."/>
            <person name="Balabanova L."/>
        </authorList>
    </citation>
    <scope>NUCLEOTIDE SEQUENCE</scope>
    <source>
        <strain evidence="2">KMM 6838</strain>
    </source>
</reference>